<protein>
    <recommendedName>
        <fullName evidence="2">SPOR domain-containing protein</fullName>
    </recommendedName>
</protein>
<proteinExistence type="predicted"/>
<gene>
    <name evidence="1" type="ORF">MNBD_GAMMA14-2351</name>
</gene>
<organism evidence="1">
    <name type="scientific">hydrothermal vent metagenome</name>
    <dbReference type="NCBI Taxonomy" id="652676"/>
    <lineage>
        <taxon>unclassified sequences</taxon>
        <taxon>metagenomes</taxon>
        <taxon>ecological metagenomes</taxon>
    </lineage>
</organism>
<dbReference type="AlphaFoldDB" id="A0A3B0YE47"/>
<evidence type="ECO:0000313" key="1">
    <source>
        <dbReference type="EMBL" id="VAW75030.1"/>
    </source>
</evidence>
<evidence type="ECO:0008006" key="2">
    <source>
        <dbReference type="Google" id="ProtNLM"/>
    </source>
</evidence>
<accession>A0A3B0YE47</accession>
<sequence length="240" mass="26235">MKYLVYLLLAANVAYFAWIQSQPAPVPPVPQSRPLPSGVEPLVLLSERNRVGTLAASATKPAEADVMVELAPDASAPSSADIRMPPVTEVASICRTLGPLASADEATGLRDRLTTRGFPAALREGEIQVPSGYQVYLRATSSGNARDVVSGLEAAGMTDYFVGKRNRISLGIFSSKSKAQVRREAVRKLGYDAMLNVRYKTRKVFWIDIEEVNHQPGLSRDWQQAMADYPQIKVQQVSCE</sequence>
<dbReference type="EMBL" id="UOFM01000117">
    <property type="protein sequence ID" value="VAW75030.1"/>
    <property type="molecule type" value="Genomic_DNA"/>
</dbReference>
<reference evidence="1" key="1">
    <citation type="submission" date="2018-06" db="EMBL/GenBank/DDBJ databases">
        <authorList>
            <person name="Zhirakovskaya E."/>
        </authorList>
    </citation>
    <scope>NUCLEOTIDE SEQUENCE</scope>
</reference>
<name>A0A3B0YE47_9ZZZZ</name>